<evidence type="ECO:0000256" key="8">
    <source>
        <dbReference type="ARBA" id="ARBA00022798"/>
    </source>
</evidence>
<evidence type="ECO:0000256" key="14">
    <source>
        <dbReference type="RuleBase" id="RU367023"/>
    </source>
</evidence>
<dbReference type="GO" id="GO:0005789">
    <property type="term" value="C:endoplasmic reticulum membrane"/>
    <property type="evidence" value="ECO:0007669"/>
    <property type="project" value="UniProtKB-SubCell"/>
</dbReference>
<dbReference type="EC" id="2.3.1.-" evidence="14"/>
<organism evidence="16 17">
    <name type="scientific">Hyaloperonospora brassicae</name>
    <name type="common">Brassica downy mildew</name>
    <name type="synonym">Peronospora brassicae</name>
    <dbReference type="NCBI Taxonomy" id="162125"/>
    <lineage>
        <taxon>Eukaryota</taxon>
        <taxon>Sar</taxon>
        <taxon>Stramenopiles</taxon>
        <taxon>Oomycota</taxon>
        <taxon>Peronosporomycetes</taxon>
        <taxon>Peronosporales</taxon>
        <taxon>Peronosporaceae</taxon>
        <taxon>Hyaloperonospora</taxon>
    </lineage>
</organism>
<keyword evidence="11" id="KW-0443">Lipid metabolism</keyword>
<feature type="signal peptide" evidence="15">
    <location>
        <begin position="1"/>
        <end position="22"/>
    </location>
</feature>
<evidence type="ECO:0000256" key="15">
    <source>
        <dbReference type="SAM" id="SignalP"/>
    </source>
</evidence>
<sequence>MHHHTWAIGASLAVAVVSLCVALNVHWGTTVAAACVGAYLPSYLDGTEYTGERCWPWFATFVGRCVAHIPGTLEFEAPLDPTTQHMFCSHPHGLLSAHHGLLLSGQTSPPFHETVPLSTRRHLAASICFRVPLYRDYVLWSGCVDARRSVAEKMLQEGKSLVILVGGIAEQMLSQRGDHTIYVKKRKGHVRLALKYGVPIVPSYAFGETDLFSHATTLLSFRQAIAKRFSVALPLGFGRSKWRFWVPHEGVAINQVFGRPIVPVKMTDDPSAEQIKELHEQYERELVRIFDKYKATYGYGKCTLVVC</sequence>
<keyword evidence="5" id="KW-0444">Lipid biosynthesis</keyword>
<keyword evidence="7" id="KW-0812">Transmembrane</keyword>
<proteinExistence type="inferred from homology"/>
<keyword evidence="8" id="KW-0319">Glycerol metabolism</keyword>
<dbReference type="Proteomes" id="UP001162031">
    <property type="component" value="Unassembled WGS sequence"/>
</dbReference>
<dbReference type="GO" id="GO:0006071">
    <property type="term" value="P:glycerol metabolic process"/>
    <property type="evidence" value="ECO:0007669"/>
    <property type="project" value="UniProtKB-KW"/>
</dbReference>
<dbReference type="EMBL" id="CANTFL010001032">
    <property type="protein sequence ID" value="CAI5730486.1"/>
    <property type="molecule type" value="Genomic_DNA"/>
</dbReference>
<evidence type="ECO:0000313" key="16">
    <source>
        <dbReference type="EMBL" id="CAI5730486.1"/>
    </source>
</evidence>
<evidence type="ECO:0000313" key="17">
    <source>
        <dbReference type="Proteomes" id="UP001162031"/>
    </source>
</evidence>
<evidence type="ECO:0000256" key="10">
    <source>
        <dbReference type="ARBA" id="ARBA00022989"/>
    </source>
</evidence>
<evidence type="ECO:0000256" key="6">
    <source>
        <dbReference type="ARBA" id="ARBA00022679"/>
    </source>
</evidence>
<comment type="subcellular location">
    <subcellularLocation>
        <location evidence="1 14">Endoplasmic reticulum membrane</location>
        <topology evidence="1 14">Multi-pass membrane protein</topology>
    </subcellularLocation>
</comment>
<reference evidence="16" key="1">
    <citation type="submission" date="2022-12" db="EMBL/GenBank/DDBJ databases">
        <authorList>
            <person name="Webb A."/>
        </authorList>
    </citation>
    <scope>NUCLEOTIDE SEQUENCE</scope>
    <source>
        <strain evidence="16">Hp1</strain>
    </source>
</reference>
<comment type="pathway">
    <text evidence="2">Glycerolipid metabolism; triacylglycerol biosynthesis.</text>
</comment>
<name>A0AAV0U0E6_HYABA</name>
<protein>
    <recommendedName>
        <fullName evidence="14">Acyltransferase</fullName>
        <ecNumber evidence="14">2.3.1.-</ecNumber>
    </recommendedName>
</protein>
<comment type="similarity">
    <text evidence="4 14">Belongs to the diacylglycerol acyltransferase family.</text>
</comment>
<accession>A0AAV0U0E6</accession>
<dbReference type="PANTHER" id="PTHR12317:SF0">
    <property type="entry name" value="ACYLTRANSFERASE"/>
    <property type="match status" value="1"/>
</dbReference>
<comment type="caution">
    <text evidence="16">The sequence shown here is derived from an EMBL/GenBank/DDBJ whole genome shotgun (WGS) entry which is preliminary data.</text>
</comment>
<keyword evidence="12" id="KW-0472">Membrane</keyword>
<dbReference type="InterPro" id="IPR007130">
    <property type="entry name" value="DAGAT"/>
</dbReference>
<keyword evidence="17" id="KW-1185">Reference proteome</keyword>
<evidence type="ECO:0000256" key="11">
    <source>
        <dbReference type="ARBA" id="ARBA00023098"/>
    </source>
</evidence>
<evidence type="ECO:0000256" key="9">
    <source>
        <dbReference type="ARBA" id="ARBA00022824"/>
    </source>
</evidence>
<evidence type="ECO:0000256" key="13">
    <source>
        <dbReference type="ARBA" id="ARBA00023315"/>
    </source>
</evidence>
<dbReference type="GO" id="GO:0004144">
    <property type="term" value="F:diacylglycerol O-acyltransferase activity"/>
    <property type="evidence" value="ECO:0007669"/>
    <property type="project" value="TreeGrafter"/>
</dbReference>
<keyword evidence="15" id="KW-0732">Signal</keyword>
<dbReference type="GO" id="GO:0019432">
    <property type="term" value="P:triglyceride biosynthetic process"/>
    <property type="evidence" value="ECO:0007669"/>
    <property type="project" value="TreeGrafter"/>
</dbReference>
<evidence type="ECO:0000256" key="5">
    <source>
        <dbReference type="ARBA" id="ARBA00022516"/>
    </source>
</evidence>
<comment type="pathway">
    <text evidence="3">Lipid metabolism.</text>
</comment>
<evidence type="ECO:0000256" key="12">
    <source>
        <dbReference type="ARBA" id="ARBA00023136"/>
    </source>
</evidence>
<keyword evidence="10" id="KW-1133">Transmembrane helix</keyword>
<dbReference type="AlphaFoldDB" id="A0AAV0U0E6"/>
<dbReference type="Pfam" id="PF03982">
    <property type="entry name" value="DAGAT"/>
    <property type="match status" value="1"/>
</dbReference>
<keyword evidence="13" id="KW-0012">Acyltransferase</keyword>
<keyword evidence="6 14" id="KW-0808">Transferase</keyword>
<evidence type="ECO:0000256" key="1">
    <source>
        <dbReference type="ARBA" id="ARBA00004477"/>
    </source>
</evidence>
<evidence type="ECO:0000256" key="4">
    <source>
        <dbReference type="ARBA" id="ARBA00005420"/>
    </source>
</evidence>
<keyword evidence="9 14" id="KW-0256">Endoplasmic reticulum</keyword>
<evidence type="ECO:0000256" key="7">
    <source>
        <dbReference type="ARBA" id="ARBA00022692"/>
    </source>
</evidence>
<evidence type="ECO:0000256" key="2">
    <source>
        <dbReference type="ARBA" id="ARBA00004771"/>
    </source>
</evidence>
<gene>
    <name evidence="16" type="ORF">HBR001_LOCUS4873</name>
</gene>
<feature type="chain" id="PRO_5043976177" description="Acyltransferase" evidence="15">
    <location>
        <begin position="23"/>
        <end position="307"/>
    </location>
</feature>
<evidence type="ECO:0000256" key="3">
    <source>
        <dbReference type="ARBA" id="ARBA00005189"/>
    </source>
</evidence>
<dbReference type="CDD" id="cd07987">
    <property type="entry name" value="LPLAT_MGAT-like"/>
    <property type="match status" value="1"/>
</dbReference>
<dbReference type="PANTHER" id="PTHR12317">
    <property type="entry name" value="DIACYLGLYCEROL O-ACYLTRANSFERASE"/>
    <property type="match status" value="1"/>
</dbReference>